<accession>A0A1I2AWJ4</accession>
<dbReference type="Gene3D" id="1.10.10.10">
    <property type="entry name" value="Winged helix-like DNA-binding domain superfamily/Winged helix DNA-binding domain"/>
    <property type="match status" value="1"/>
</dbReference>
<dbReference type="InterPro" id="IPR011991">
    <property type="entry name" value="ArsR-like_HTH"/>
</dbReference>
<dbReference type="AlphaFoldDB" id="A0A1I2AWJ4"/>
<dbReference type="OrthoDB" id="3808065at2"/>
<dbReference type="PANTHER" id="PTHR43132">
    <property type="entry name" value="ARSENICAL RESISTANCE OPERON REPRESSOR ARSR-RELATED"/>
    <property type="match status" value="1"/>
</dbReference>
<evidence type="ECO:0000256" key="2">
    <source>
        <dbReference type="ARBA" id="ARBA00023125"/>
    </source>
</evidence>
<dbReference type="InterPro" id="IPR036388">
    <property type="entry name" value="WH-like_DNA-bd_sf"/>
</dbReference>
<keyword evidence="2" id="KW-0238">DNA-binding</keyword>
<dbReference type="EMBL" id="FONR01000001">
    <property type="protein sequence ID" value="SFE48087.1"/>
    <property type="molecule type" value="Genomic_DNA"/>
</dbReference>
<evidence type="ECO:0000256" key="3">
    <source>
        <dbReference type="ARBA" id="ARBA00023163"/>
    </source>
</evidence>
<reference evidence="5 6" key="1">
    <citation type="submission" date="2016-10" db="EMBL/GenBank/DDBJ databases">
        <authorList>
            <person name="de Groot N.N."/>
        </authorList>
    </citation>
    <scope>NUCLEOTIDE SEQUENCE [LARGE SCALE GENOMIC DNA]</scope>
    <source>
        <strain evidence="5 6">OK461</strain>
    </source>
</reference>
<dbReference type="InterPro" id="IPR051011">
    <property type="entry name" value="Metal_resp_trans_reg"/>
</dbReference>
<organism evidence="5 6">
    <name type="scientific">Streptomyces mirabilis</name>
    <dbReference type="NCBI Taxonomy" id="68239"/>
    <lineage>
        <taxon>Bacteria</taxon>
        <taxon>Bacillati</taxon>
        <taxon>Actinomycetota</taxon>
        <taxon>Actinomycetes</taxon>
        <taxon>Kitasatosporales</taxon>
        <taxon>Streptomycetaceae</taxon>
        <taxon>Streptomyces</taxon>
    </lineage>
</organism>
<dbReference type="GO" id="GO:0003700">
    <property type="term" value="F:DNA-binding transcription factor activity"/>
    <property type="evidence" value="ECO:0007669"/>
    <property type="project" value="InterPro"/>
</dbReference>
<dbReference type="SMART" id="SM00418">
    <property type="entry name" value="HTH_ARSR"/>
    <property type="match status" value="1"/>
</dbReference>
<keyword evidence="1" id="KW-0805">Transcription regulation</keyword>
<evidence type="ECO:0000256" key="1">
    <source>
        <dbReference type="ARBA" id="ARBA00023015"/>
    </source>
</evidence>
<keyword evidence="3" id="KW-0804">Transcription</keyword>
<dbReference type="InterPro" id="IPR036390">
    <property type="entry name" value="WH_DNA-bd_sf"/>
</dbReference>
<evidence type="ECO:0000313" key="5">
    <source>
        <dbReference type="EMBL" id="SFE48087.1"/>
    </source>
</evidence>
<name>A0A1I2AWJ4_9ACTN</name>
<dbReference type="Proteomes" id="UP000181942">
    <property type="component" value="Unassembled WGS sequence"/>
</dbReference>
<gene>
    <name evidence="5" type="ORF">SAMN02787118_101851</name>
</gene>
<dbReference type="InterPro" id="IPR001845">
    <property type="entry name" value="HTH_ArsR_DNA-bd_dom"/>
</dbReference>
<protein>
    <submittedName>
        <fullName evidence="5">Helix-turn-helix domain-containing protein</fullName>
    </submittedName>
</protein>
<dbReference type="Pfam" id="PF12840">
    <property type="entry name" value="HTH_20"/>
    <property type="match status" value="1"/>
</dbReference>
<evidence type="ECO:0000313" key="6">
    <source>
        <dbReference type="Proteomes" id="UP000181942"/>
    </source>
</evidence>
<dbReference type="CDD" id="cd00090">
    <property type="entry name" value="HTH_ARSR"/>
    <property type="match status" value="1"/>
</dbReference>
<dbReference type="GO" id="GO:0003677">
    <property type="term" value="F:DNA binding"/>
    <property type="evidence" value="ECO:0007669"/>
    <property type="project" value="UniProtKB-KW"/>
</dbReference>
<sequence length="351" mass="38081">MLRIHFTSDDLQNIRVARQPDPLWELMCSVCRLETGQGPLEFGHWRRSARQRFSGDSNLGRALRPLRALIPATGYIPDFLTPPVTGGGLSAGLDQLLRTPRVQLVRELSRLAESRPVPNWAASLGRPGSDALKVLANSLGIYFRGLLEPHWLHIRTAVGNDVGVRARALLDGGTQALLESLRPVARWSAPVLEVDYPVQRDLYLEGRGLLLVPSYFCWRRPTALADPGLDPVLVYPVAKTPLAVADGTDGGVERLLGRTRAAVLTEVAGQSARTTSEVAEAVGIALPSASYQIGVLRDGGLVASHRDGKYVLHTATLLGLRLLGTSPRMRESVLRPVRGAAAGPWHDRGHA</sequence>
<dbReference type="SUPFAM" id="SSF46785">
    <property type="entry name" value="Winged helix' DNA-binding domain"/>
    <property type="match status" value="1"/>
</dbReference>
<dbReference type="RefSeq" id="WP_075025913.1">
    <property type="nucleotide sequence ID" value="NZ_FONR01000001.1"/>
</dbReference>
<evidence type="ECO:0000259" key="4">
    <source>
        <dbReference type="SMART" id="SM00418"/>
    </source>
</evidence>
<dbReference type="PANTHER" id="PTHR43132:SF8">
    <property type="entry name" value="HTH-TYPE TRANSCRIPTIONAL REGULATOR KMTR"/>
    <property type="match status" value="1"/>
</dbReference>
<proteinExistence type="predicted"/>
<feature type="domain" description="HTH arsR-type" evidence="4">
    <location>
        <begin position="254"/>
        <end position="323"/>
    </location>
</feature>